<dbReference type="EMBL" id="MGJZ01000028">
    <property type="protein sequence ID" value="OGN16649.1"/>
    <property type="molecule type" value="Genomic_DNA"/>
</dbReference>
<accession>A0A1F8FWD2</accession>
<reference evidence="1 2" key="1">
    <citation type="journal article" date="2016" name="Nat. Commun.">
        <title>Thousands of microbial genomes shed light on interconnected biogeochemical processes in an aquifer system.</title>
        <authorList>
            <person name="Anantharaman K."/>
            <person name="Brown C.T."/>
            <person name="Hug L.A."/>
            <person name="Sharon I."/>
            <person name="Castelle C.J."/>
            <person name="Probst A.J."/>
            <person name="Thomas B.C."/>
            <person name="Singh A."/>
            <person name="Wilkins M.J."/>
            <person name="Karaoz U."/>
            <person name="Brodie E.L."/>
            <person name="Williams K.H."/>
            <person name="Hubbard S.S."/>
            <person name="Banfield J.F."/>
        </authorList>
    </citation>
    <scope>NUCLEOTIDE SEQUENCE [LARGE SCALE GENOMIC DNA]</scope>
</reference>
<comment type="caution">
    <text evidence="1">The sequence shown here is derived from an EMBL/GenBank/DDBJ whole genome shotgun (WGS) entry which is preliminary data.</text>
</comment>
<protein>
    <submittedName>
        <fullName evidence="1">Uncharacterized protein</fullName>
    </submittedName>
</protein>
<evidence type="ECO:0000313" key="2">
    <source>
        <dbReference type="Proteomes" id="UP000178117"/>
    </source>
</evidence>
<gene>
    <name evidence="1" type="ORF">A3C88_02315</name>
</gene>
<evidence type="ECO:0000313" key="1">
    <source>
        <dbReference type="EMBL" id="OGN16649.1"/>
    </source>
</evidence>
<organism evidence="1 2">
    <name type="scientific">Candidatus Yanofskybacteria bacterium RIFCSPHIGHO2_02_FULL_50_12</name>
    <dbReference type="NCBI Taxonomy" id="1802685"/>
    <lineage>
        <taxon>Bacteria</taxon>
        <taxon>Candidatus Yanofskyibacteriota</taxon>
    </lineage>
</organism>
<proteinExistence type="predicted"/>
<dbReference type="AlphaFoldDB" id="A0A1F8FWD2"/>
<name>A0A1F8FWD2_9BACT</name>
<dbReference type="Proteomes" id="UP000178117">
    <property type="component" value="Unassembled WGS sequence"/>
</dbReference>
<sequence length="195" mass="22201">MIDIRWNRGDVLKTAVYTDIKPHLIQDTLETYIRIGAVKDTKDTPRMREDECQIEIISLGDVFETMSNTGDLKLTAGIIGKIFADPYQYQILPLEQAPATDEQVVLVARKHGWTPEIARQKIERTQEILQVDPQDAVAFLLEQFLPNKIICDGCNVNLPHEHRCHGNRSVVRGERMDKPCQCLDCFVVDRLGLTS</sequence>